<dbReference type="UniPathway" id="UPA00159">
    <property type="reaction ID" value="UER00277"/>
</dbReference>
<dbReference type="SUPFAM" id="SSF52540">
    <property type="entry name" value="P-loop containing nucleoside triphosphate hydrolases"/>
    <property type="match status" value="1"/>
</dbReference>
<evidence type="ECO:0000313" key="19">
    <source>
        <dbReference type="Proteomes" id="UP000178323"/>
    </source>
</evidence>
<dbReference type="InterPro" id="IPR017456">
    <property type="entry name" value="CTP_synthase_N"/>
</dbReference>
<evidence type="ECO:0000256" key="12">
    <source>
        <dbReference type="ARBA" id="ARBA00070745"/>
    </source>
</evidence>
<keyword evidence="6" id="KW-0547">Nucleotide-binding</keyword>
<dbReference type="GO" id="GO:0019856">
    <property type="term" value="P:pyrimidine nucleobase biosynthetic process"/>
    <property type="evidence" value="ECO:0007669"/>
    <property type="project" value="TreeGrafter"/>
</dbReference>
<comment type="similarity">
    <text evidence="2">Belongs to the CTP synthase family.</text>
</comment>
<gene>
    <name evidence="18" type="ORF">A2Y83_04050</name>
</gene>
<evidence type="ECO:0000256" key="15">
    <source>
        <dbReference type="ARBA" id="ARBA00083191"/>
    </source>
</evidence>
<evidence type="ECO:0000256" key="9">
    <source>
        <dbReference type="ARBA" id="ARBA00022962"/>
    </source>
</evidence>
<evidence type="ECO:0000259" key="16">
    <source>
        <dbReference type="Pfam" id="PF00117"/>
    </source>
</evidence>
<comment type="pathway">
    <text evidence="1">Pyrimidine metabolism; CTP biosynthesis via de novo pathway; CTP from UDP: step 2/2.</text>
</comment>
<proteinExistence type="inferred from homology"/>
<dbReference type="CDD" id="cd03113">
    <property type="entry name" value="CTPS_N"/>
    <property type="match status" value="1"/>
</dbReference>
<dbReference type="AlphaFoldDB" id="A0A1F5S710"/>
<dbReference type="FunFam" id="3.40.50.880:FF:000002">
    <property type="entry name" value="CTP synthase"/>
    <property type="match status" value="1"/>
</dbReference>
<dbReference type="CDD" id="cd01746">
    <property type="entry name" value="GATase1_CTP_Synthase"/>
    <property type="match status" value="1"/>
</dbReference>
<evidence type="ECO:0000256" key="8">
    <source>
        <dbReference type="ARBA" id="ARBA00022842"/>
    </source>
</evidence>
<evidence type="ECO:0000256" key="10">
    <source>
        <dbReference type="ARBA" id="ARBA00022975"/>
    </source>
</evidence>
<dbReference type="InterPro" id="IPR027417">
    <property type="entry name" value="P-loop_NTPase"/>
</dbReference>
<evidence type="ECO:0000256" key="13">
    <source>
        <dbReference type="ARBA" id="ARBA00075170"/>
    </source>
</evidence>
<dbReference type="STRING" id="1797985.A2Y83_04050"/>
<evidence type="ECO:0000256" key="6">
    <source>
        <dbReference type="ARBA" id="ARBA00022741"/>
    </source>
</evidence>
<name>A0A1F5S710_9BACT</name>
<dbReference type="GO" id="GO:0003883">
    <property type="term" value="F:CTP synthase activity"/>
    <property type="evidence" value="ECO:0007669"/>
    <property type="project" value="UniProtKB-EC"/>
</dbReference>
<dbReference type="InterPro" id="IPR017926">
    <property type="entry name" value="GATASE"/>
</dbReference>
<dbReference type="EMBL" id="MFFS01000035">
    <property type="protein sequence ID" value="OGF22213.1"/>
    <property type="molecule type" value="Genomic_DNA"/>
</dbReference>
<evidence type="ECO:0000256" key="7">
    <source>
        <dbReference type="ARBA" id="ARBA00022840"/>
    </source>
</evidence>
<dbReference type="Gene3D" id="3.40.50.300">
    <property type="entry name" value="P-loop containing nucleotide triphosphate hydrolases"/>
    <property type="match status" value="1"/>
</dbReference>
<organism evidence="18 19">
    <name type="scientific">Candidatus Falkowbacteria bacterium RBG_13_39_14</name>
    <dbReference type="NCBI Taxonomy" id="1797985"/>
    <lineage>
        <taxon>Bacteria</taxon>
        <taxon>Candidatus Falkowiibacteriota</taxon>
    </lineage>
</organism>
<feature type="non-terminal residue" evidence="18">
    <location>
        <position position="542"/>
    </location>
</feature>
<dbReference type="GO" id="GO:0046872">
    <property type="term" value="F:metal ion binding"/>
    <property type="evidence" value="ECO:0007669"/>
    <property type="project" value="UniProtKB-KW"/>
</dbReference>
<evidence type="ECO:0000256" key="1">
    <source>
        <dbReference type="ARBA" id="ARBA00005171"/>
    </source>
</evidence>
<comment type="caution">
    <text evidence="18">The sequence shown here is derived from an EMBL/GenBank/DDBJ whole genome shotgun (WGS) entry which is preliminary data.</text>
</comment>
<dbReference type="PANTHER" id="PTHR11550">
    <property type="entry name" value="CTP SYNTHASE"/>
    <property type="match status" value="1"/>
</dbReference>
<dbReference type="Proteomes" id="UP000178323">
    <property type="component" value="Unassembled WGS sequence"/>
</dbReference>
<protein>
    <recommendedName>
        <fullName evidence="12">CTP synthase</fullName>
        <ecNumber evidence="3">6.3.4.2</ecNumber>
    </recommendedName>
    <alternativeName>
        <fullName evidence="14">Cytidine 5'-triphosphate synthase</fullName>
    </alternativeName>
    <alternativeName>
        <fullName evidence="15">Cytidine triphosphate synthetase</fullName>
    </alternativeName>
    <alternativeName>
        <fullName evidence="13">UTP--ammonia ligase</fullName>
    </alternativeName>
</protein>
<sequence>MNTKYIFVTGGVCSGLGKGIASASIGAILKGCGYKIYTIKMDPYLNPDPGTMSPFQHGEVFVTDDGYEADLDLGHYERFIDVSLSRHSNLTSGQIYQEILEKERKGDYLGKTVQVIPHITNKIKDFIKTAAKSSKADFLMIEIGGTVGDIEGEPFLEAARQFHHEMGDKNVMFVHLTLLPYLKTSGELKTKPTQMSVKELERRGIHPDIIITRSDYPIPQELLNKVAMFCDVNEKAVIPAPTISSIYEVPICYNKAEVSSIIFEKFGMPDKKPNLREWQNLVKKIKESNGNGLVIAKVGKYTSHGDAYISVDEALRAAGFAHNVKIKIIGIDSEKLEEEDKKEWQRLKSASGILVPGGFGQRGIEGKIMAAAYARENKIPYFGLCLGMQIMSIEFARFILETKDVNSEEFNEKTKNPVIHFIPDQKKKITQSDYGATMRLGAYEARLFNDSLSYKAYKQEKISERHRHRYEFNNDYRDVLEKGGLRIAGINQKMNLVEIVEVKDHPWMVGVQFHPEFQSRPLKPHPLFKEFIKAAIEKNMFQ</sequence>
<dbReference type="PROSITE" id="PS51273">
    <property type="entry name" value="GATASE_TYPE_1"/>
    <property type="match status" value="1"/>
</dbReference>
<keyword evidence="5" id="KW-0479">Metal-binding</keyword>
<dbReference type="InterPro" id="IPR033828">
    <property type="entry name" value="GATase1_CTP_Synthase"/>
</dbReference>
<dbReference type="PANTHER" id="PTHR11550:SF0">
    <property type="entry name" value="CTP SYNTHASE-RELATED"/>
    <property type="match status" value="1"/>
</dbReference>
<feature type="domain" description="Glutamine amidotransferase" evidence="16">
    <location>
        <begin position="306"/>
        <end position="533"/>
    </location>
</feature>
<dbReference type="SUPFAM" id="SSF52317">
    <property type="entry name" value="Class I glutamine amidotransferase-like"/>
    <property type="match status" value="1"/>
</dbReference>
<dbReference type="NCBIfam" id="NF003792">
    <property type="entry name" value="PRK05380.1"/>
    <property type="match status" value="1"/>
</dbReference>
<dbReference type="FunFam" id="3.40.50.300:FF:000009">
    <property type="entry name" value="CTP synthase"/>
    <property type="match status" value="1"/>
</dbReference>
<evidence type="ECO:0000256" key="4">
    <source>
        <dbReference type="ARBA" id="ARBA00022598"/>
    </source>
</evidence>
<dbReference type="Gene3D" id="3.40.50.880">
    <property type="match status" value="1"/>
</dbReference>
<accession>A0A1F5S710</accession>
<evidence type="ECO:0000256" key="2">
    <source>
        <dbReference type="ARBA" id="ARBA00007533"/>
    </source>
</evidence>
<evidence type="ECO:0000259" key="17">
    <source>
        <dbReference type="Pfam" id="PF06418"/>
    </source>
</evidence>
<dbReference type="HAMAP" id="MF_01227">
    <property type="entry name" value="PyrG"/>
    <property type="match status" value="1"/>
</dbReference>
<keyword evidence="10" id="KW-0665">Pyrimidine biosynthesis</keyword>
<dbReference type="GO" id="GO:0097268">
    <property type="term" value="C:cytoophidium"/>
    <property type="evidence" value="ECO:0007669"/>
    <property type="project" value="UniProtKB-ARBA"/>
</dbReference>
<dbReference type="Pfam" id="PF06418">
    <property type="entry name" value="CTP_synth_N"/>
    <property type="match status" value="1"/>
</dbReference>
<dbReference type="GO" id="GO:0005829">
    <property type="term" value="C:cytosol"/>
    <property type="evidence" value="ECO:0007669"/>
    <property type="project" value="TreeGrafter"/>
</dbReference>
<feature type="domain" description="CTP synthase N-terminal" evidence="17">
    <location>
        <begin position="4"/>
        <end position="267"/>
    </location>
</feature>
<keyword evidence="9" id="KW-0315">Glutamine amidotransferase</keyword>
<dbReference type="NCBIfam" id="TIGR00337">
    <property type="entry name" value="PyrG"/>
    <property type="match status" value="1"/>
</dbReference>
<dbReference type="GO" id="GO:0005524">
    <property type="term" value="F:ATP binding"/>
    <property type="evidence" value="ECO:0007669"/>
    <property type="project" value="UniProtKB-KW"/>
</dbReference>
<dbReference type="EC" id="6.3.4.2" evidence="3"/>
<evidence type="ECO:0000256" key="5">
    <source>
        <dbReference type="ARBA" id="ARBA00022723"/>
    </source>
</evidence>
<dbReference type="GO" id="GO:0042802">
    <property type="term" value="F:identical protein binding"/>
    <property type="evidence" value="ECO:0007669"/>
    <property type="project" value="TreeGrafter"/>
</dbReference>
<dbReference type="InterPro" id="IPR004468">
    <property type="entry name" value="CTP_synthase"/>
</dbReference>
<dbReference type="Pfam" id="PF00117">
    <property type="entry name" value="GATase"/>
    <property type="match status" value="1"/>
</dbReference>
<dbReference type="GO" id="GO:0044210">
    <property type="term" value="P:'de novo' CTP biosynthetic process"/>
    <property type="evidence" value="ECO:0007669"/>
    <property type="project" value="UniProtKB-UniPathway"/>
</dbReference>
<evidence type="ECO:0000256" key="14">
    <source>
        <dbReference type="ARBA" id="ARBA00079941"/>
    </source>
</evidence>
<comment type="catalytic activity">
    <reaction evidence="11">
        <text>UTP + L-glutamine + ATP + H2O = CTP + L-glutamate + ADP + phosphate + 2 H(+)</text>
        <dbReference type="Rhea" id="RHEA:26426"/>
        <dbReference type="ChEBI" id="CHEBI:15377"/>
        <dbReference type="ChEBI" id="CHEBI:15378"/>
        <dbReference type="ChEBI" id="CHEBI:29985"/>
        <dbReference type="ChEBI" id="CHEBI:30616"/>
        <dbReference type="ChEBI" id="CHEBI:37563"/>
        <dbReference type="ChEBI" id="CHEBI:43474"/>
        <dbReference type="ChEBI" id="CHEBI:46398"/>
        <dbReference type="ChEBI" id="CHEBI:58359"/>
        <dbReference type="ChEBI" id="CHEBI:456216"/>
        <dbReference type="EC" id="6.3.4.2"/>
    </reaction>
</comment>
<keyword evidence="8" id="KW-0460">Magnesium</keyword>
<evidence type="ECO:0000313" key="18">
    <source>
        <dbReference type="EMBL" id="OGF22213.1"/>
    </source>
</evidence>
<evidence type="ECO:0000256" key="11">
    <source>
        <dbReference type="ARBA" id="ARBA00047781"/>
    </source>
</evidence>
<keyword evidence="4" id="KW-0436">Ligase</keyword>
<evidence type="ECO:0000256" key="3">
    <source>
        <dbReference type="ARBA" id="ARBA00012291"/>
    </source>
</evidence>
<keyword evidence="7" id="KW-0067">ATP-binding</keyword>
<reference evidence="18 19" key="1">
    <citation type="journal article" date="2016" name="Nat. Commun.">
        <title>Thousands of microbial genomes shed light on interconnected biogeochemical processes in an aquifer system.</title>
        <authorList>
            <person name="Anantharaman K."/>
            <person name="Brown C.T."/>
            <person name="Hug L.A."/>
            <person name="Sharon I."/>
            <person name="Castelle C.J."/>
            <person name="Probst A.J."/>
            <person name="Thomas B.C."/>
            <person name="Singh A."/>
            <person name="Wilkins M.J."/>
            <person name="Karaoz U."/>
            <person name="Brodie E.L."/>
            <person name="Williams K.H."/>
            <person name="Hubbard S.S."/>
            <person name="Banfield J.F."/>
        </authorList>
    </citation>
    <scope>NUCLEOTIDE SEQUENCE [LARGE SCALE GENOMIC DNA]</scope>
</reference>
<dbReference type="InterPro" id="IPR029062">
    <property type="entry name" value="Class_I_gatase-like"/>
</dbReference>